<dbReference type="Pfam" id="PF00535">
    <property type="entry name" value="Glycos_transf_2"/>
    <property type="match status" value="1"/>
</dbReference>
<dbReference type="OrthoDB" id="9812327at2"/>
<gene>
    <name evidence="2" type="ORF">DSM106972_033180</name>
</gene>
<protein>
    <submittedName>
        <fullName evidence="2">Glycosyl transferase</fullName>
    </submittedName>
</protein>
<proteinExistence type="predicted"/>
<evidence type="ECO:0000313" key="3">
    <source>
        <dbReference type="Proteomes" id="UP000271624"/>
    </source>
</evidence>
<feature type="domain" description="Glycosyltransferase 2-like" evidence="1">
    <location>
        <begin position="5"/>
        <end position="164"/>
    </location>
</feature>
<dbReference type="Proteomes" id="UP000271624">
    <property type="component" value="Unassembled WGS sequence"/>
</dbReference>
<dbReference type="InterPro" id="IPR001173">
    <property type="entry name" value="Glyco_trans_2-like"/>
</dbReference>
<keyword evidence="3" id="KW-1185">Reference proteome</keyword>
<dbReference type="EMBL" id="RSCL01000007">
    <property type="protein sequence ID" value="RUT06112.1"/>
    <property type="molecule type" value="Genomic_DNA"/>
</dbReference>
<sequence length="351" mass="39721">MKKVSIIIPVYKAEKYVAATVQSALDQTYKNFELLIIDDGSPDRSIEICRQFTDPRIKIIRQQNRGLPGARNTGIRHATGEYLTFLDADDLWLPEKLEKHVTHLENAPKVGVSFSRSAFIDENGQPLGIYQLPLLTGITPSLVLCRNPISNGSAAVMRKSVLEAIKFQDNLYGTVEDFYFDEHFRRSEDIECWIRISVQTNWLLEGIPEALTLYRVTSSGLSANLFEQLDSWEKVISKASSYAPELVDKWGTLARAYQLRYLARKAVSLQDGSMAVELVNGALSTNWRIIVYEPRRTLLTLVAAYLIFLLPQSLYKSIEAFALKKTGATQRRRITQDIITQDVITQDVVSI</sequence>
<dbReference type="InterPro" id="IPR050834">
    <property type="entry name" value="Glycosyltransf_2"/>
</dbReference>
<dbReference type="RefSeq" id="WP_127081784.1">
    <property type="nucleotide sequence ID" value="NZ_RSCL01000007.1"/>
</dbReference>
<evidence type="ECO:0000313" key="2">
    <source>
        <dbReference type="EMBL" id="RUT06112.1"/>
    </source>
</evidence>
<dbReference type="PANTHER" id="PTHR43685">
    <property type="entry name" value="GLYCOSYLTRANSFERASE"/>
    <property type="match status" value="1"/>
</dbReference>
<dbReference type="Gene3D" id="3.90.550.10">
    <property type="entry name" value="Spore Coat Polysaccharide Biosynthesis Protein SpsA, Chain A"/>
    <property type="match status" value="1"/>
</dbReference>
<dbReference type="PANTHER" id="PTHR43685:SF2">
    <property type="entry name" value="GLYCOSYLTRANSFERASE 2-LIKE DOMAIN-CONTAINING PROTEIN"/>
    <property type="match status" value="1"/>
</dbReference>
<name>A0A3S1B6Y8_9CYAN</name>
<accession>A0A3S1B6Y8</accession>
<dbReference type="InterPro" id="IPR029044">
    <property type="entry name" value="Nucleotide-diphossugar_trans"/>
</dbReference>
<keyword evidence="2" id="KW-0808">Transferase</keyword>
<dbReference type="CDD" id="cd00761">
    <property type="entry name" value="Glyco_tranf_GTA_type"/>
    <property type="match status" value="1"/>
</dbReference>
<reference evidence="2" key="2">
    <citation type="journal article" date="2019" name="Genome Biol. Evol.">
        <title>Day and night: Metabolic profiles and evolutionary relationships of six axenic non-marine cyanobacteria.</title>
        <authorList>
            <person name="Will S.E."/>
            <person name="Henke P."/>
            <person name="Boedeker C."/>
            <person name="Huang S."/>
            <person name="Brinkmann H."/>
            <person name="Rohde M."/>
            <person name="Jarek M."/>
            <person name="Friedl T."/>
            <person name="Seufert S."/>
            <person name="Schumacher M."/>
            <person name="Overmann J."/>
            <person name="Neumann-Schaal M."/>
            <person name="Petersen J."/>
        </authorList>
    </citation>
    <scope>NUCLEOTIDE SEQUENCE [LARGE SCALE GENOMIC DNA]</scope>
    <source>
        <strain evidence="2">PCC 7102</strain>
    </source>
</reference>
<dbReference type="SUPFAM" id="SSF53448">
    <property type="entry name" value="Nucleotide-diphospho-sugar transferases"/>
    <property type="match status" value="1"/>
</dbReference>
<organism evidence="2 3">
    <name type="scientific">Dulcicalothrix desertica PCC 7102</name>
    <dbReference type="NCBI Taxonomy" id="232991"/>
    <lineage>
        <taxon>Bacteria</taxon>
        <taxon>Bacillati</taxon>
        <taxon>Cyanobacteriota</taxon>
        <taxon>Cyanophyceae</taxon>
        <taxon>Nostocales</taxon>
        <taxon>Calotrichaceae</taxon>
        <taxon>Dulcicalothrix</taxon>
    </lineage>
</organism>
<dbReference type="AlphaFoldDB" id="A0A3S1B6Y8"/>
<evidence type="ECO:0000259" key="1">
    <source>
        <dbReference type="Pfam" id="PF00535"/>
    </source>
</evidence>
<comment type="caution">
    <text evidence="2">The sequence shown here is derived from an EMBL/GenBank/DDBJ whole genome shotgun (WGS) entry which is preliminary data.</text>
</comment>
<reference evidence="2" key="1">
    <citation type="submission" date="2018-12" db="EMBL/GenBank/DDBJ databases">
        <authorList>
            <person name="Will S."/>
            <person name="Neumann-Schaal M."/>
            <person name="Henke P."/>
        </authorList>
    </citation>
    <scope>NUCLEOTIDE SEQUENCE</scope>
    <source>
        <strain evidence="2">PCC 7102</strain>
    </source>
</reference>
<dbReference type="GO" id="GO:0016740">
    <property type="term" value="F:transferase activity"/>
    <property type="evidence" value="ECO:0007669"/>
    <property type="project" value="UniProtKB-KW"/>
</dbReference>